<keyword evidence="2" id="KW-0809">Transit peptide</keyword>
<evidence type="ECO:0000256" key="2">
    <source>
        <dbReference type="ARBA" id="ARBA00022946"/>
    </source>
</evidence>
<sequence length="250" mass="26722">MLSLVRVFLHSGVKRAFSTTMQSRASVAVVLSGSGVFDGSEVHEASAILVNLSRAGTEYSIYAPDIPQMHVINHAKGEVADQESRNVLSESARIARGKITALDKLDASSYDAVFFPGGFGAAKNLSTFATEGADCKVNEQVANVIKEFHAKQKPIGLCCIAPVLAAKVIQGCEVTVGQDKDDGTGKWPYAGTAEAIQKMNAVHVNKNVDEVHVDKKNKVVTTPAFMCETKIHEIHDGIGKMVQAVLSLVK</sequence>
<dbReference type="GO" id="GO:0005739">
    <property type="term" value="C:mitochondrion"/>
    <property type="evidence" value="ECO:0007669"/>
    <property type="project" value="UniProtKB-SubCell"/>
</dbReference>
<name>A0A6P8HR42_ACTTE</name>
<keyword evidence="3" id="KW-0496">Mitochondrion</keyword>
<dbReference type="FunCoup" id="A0A6P8HR42">
    <property type="interactions" value="471"/>
</dbReference>
<dbReference type="PANTHER" id="PTHR10224:SF17">
    <property type="entry name" value="DJ-1_PFPI DOMAIN-CONTAINING PROTEIN"/>
    <property type="match status" value="1"/>
</dbReference>
<dbReference type="PANTHER" id="PTHR10224">
    <property type="entry name" value="ES1 PROTEIN HOMOLOG, MITOCHONDRIAL"/>
    <property type="match status" value="1"/>
</dbReference>
<dbReference type="InParanoid" id="A0A6P8HR42"/>
<dbReference type="FunFam" id="3.40.50.880:FF:000035">
    <property type="entry name" value="ES1 protein homolog, mitochondrial isoform X1"/>
    <property type="match status" value="1"/>
</dbReference>
<dbReference type="SUPFAM" id="SSF52317">
    <property type="entry name" value="Class I glutamine amidotransferase-like"/>
    <property type="match status" value="1"/>
</dbReference>
<dbReference type="PIRSF" id="PIRSF006320">
    <property type="entry name" value="Elb2"/>
    <property type="match status" value="1"/>
</dbReference>
<organism evidence="4 5">
    <name type="scientific">Actinia tenebrosa</name>
    <name type="common">Australian red waratah sea anemone</name>
    <dbReference type="NCBI Taxonomy" id="6105"/>
    <lineage>
        <taxon>Eukaryota</taxon>
        <taxon>Metazoa</taxon>
        <taxon>Cnidaria</taxon>
        <taxon>Anthozoa</taxon>
        <taxon>Hexacorallia</taxon>
        <taxon>Actiniaria</taxon>
        <taxon>Actiniidae</taxon>
        <taxon>Actinia</taxon>
    </lineage>
</organism>
<dbReference type="RefSeq" id="XP_031555105.1">
    <property type="nucleotide sequence ID" value="XM_031699245.1"/>
</dbReference>
<protein>
    <submittedName>
        <fullName evidence="5">ES1 protein homolog, mitochondrial-like</fullName>
    </submittedName>
</protein>
<dbReference type="Gene3D" id="3.40.50.880">
    <property type="match status" value="1"/>
</dbReference>
<dbReference type="CDD" id="cd03133">
    <property type="entry name" value="GATase1_ES1"/>
    <property type="match status" value="1"/>
</dbReference>
<evidence type="ECO:0000256" key="3">
    <source>
        <dbReference type="ARBA" id="ARBA00023128"/>
    </source>
</evidence>
<dbReference type="OrthoDB" id="543156at2759"/>
<keyword evidence="4" id="KW-1185">Reference proteome</keyword>
<dbReference type="KEGG" id="aten:116292009"/>
<accession>A0A6P8HR42</accession>
<evidence type="ECO:0000256" key="1">
    <source>
        <dbReference type="ARBA" id="ARBA00004173"/>
    </source>
</evidence>
<dbReference type="NCBIfam" id="NF008747">
    <property type="entry name" value="PRK11780.1"/>
    <property type="match status" value="1"/>
</dbReference>
<dbReference type="InterPro" id="IPR029062">
    <property type="entry name" value="Class_I_gatase-like"/>
</dbReference>
<evidence type="ECO:0000313" key="5">
    <source>
        <dbReference type="RefSeq" id="XP_031555105.1"/>
    </source>
</evidence>
<reference evidence="5" key="1">
    <citation type="submission" date="2025-08" db="UniProtKB">
        <authorList>
            <consortium name="RefSeq"/>
        </authorList>
    </citation>
    <scope>IDENTIFICATION</scope>
    <source>
        <tissue evidence="5">Tentacle</tissue>
    </source>
</reference>
<dbReference type="Proteomes" id="UP000515163">
    <property type="component" value="Unplaced"/>
</dbReference>
<dbReference type="GeneID" id="116292009"/>
<comment type="subcellular location">
    <subcellularLocation>
        <location evidence="1">Mitochondrion</location>
    </subcellularLocation>
</comment>
<gene>
    <name evidence="5" type="primary">LOC116292009</name>
</gene>
<evidence type="ECO:0000313" key="4">
    <source>
        <dbReference type="Proteomes" id="UP000515163"/>
    </source>
</evidence>
<proteinExistence type="predicted"/>
<dbReference type="AlphaFoldDB" id="A0A6P8HR42"/>
<dbReference type="InterPro" id="IPR026041">
    <property type="entry name" value="ElbB"/>
</dbReference>